<dbReference type="Gene3D" id="3.40.50.1240">
    <property type="entry name" value="Phosphoglycerate mutase-like"/>
    <property type="match status" value="1"/>
</dbReference>
<dbReference type="RefSeq" id="WP_248353377.1">
    <property type="nucleotide sequence ID" value="NZ_AP025591.1"/>
</dbReference>
<dbReference type="EMBL" id="AP025591">
    <property type="protein sequence ID" value="BDG04871.1"/>
    <property type="molecule type" value="Genomic_DNA"/>
</dbReference>
<proteinExistence type="predicted"/>
<dbReference type="Proteomes" id="UP001162891">
    <property type="component" value="Chromosome"/>
</dbReference>
<evidence type="ECO:0000313" key="1">
    <source>
        <dbReference type="EMBL" id="BDG04871.1"/>
    </source>
</evidence>
<dbReference type="InterPro" id="IPR013078">
    <property type="entry name" value="His_Pase_superF_clade-1"/>
</dbReference>
<accession>A0ABN6MVB0</accession>
<protein>
    <submittedName>
        <fullName evidence="1">Phosphoglycerate mutase</fullName>
    </submittedName>
</protein>
<dbReference type="PANTHER" id="PTHR48100:SF15">
    <property type="entry name" value="SEDOHEPTULOSE 1,7-BISPHOSPHATASE"/>
    <property type="match status" value="1"/>
</dbReference>
<dbReference type="PANTHER" id="PTHR48100">
    <property type="entry name" value="BROAD-SPECIFICITY PHOSPHATASE YOR283W-RELATED"/>
    <property type="match status" value="1"/>
</dbReference>
<dbReference type="SMART" id="SM00855">
    <property type="entry name" value="PGAM"/>
    <property type="match status" value="1"/>
</dbReference>
<evidence type="ECO:0000313" key="2">
    <source>
        <dbReference type="Proteomes" id="UP001162891"/>
    </source>
</evidence>
<reference evidence="2" key="1">
    <citation type="journal article" date="2022" name="Int. J. Syst. Evol. Microbiol.">
        <title>Anaeromyxobacter oryzae sp. nov., Anaeromyxobacter diazotrophicus sp. nov. and Anaeromyxobacter paludicola sp. nov., isolated from paddy soils.</title>
        <authorList>
            <person name="Itoh H."/>
            <person name="Xu Z."/>
            <person name="Mise K."/>
            <person name="Masuda Y."/>
            <person name="Ushijima N."/>
            <person name="Hayakawa C."/>
            <person name="Shiratori Y."/>
            <person name="Senoo K."/>
        </authorList>
    </citation>
    <scope>NUCLEOTIDE SEQUENCE [LARGE SCALE GENOMIC DNA]</scope>
    <source>
        <strain evidence="2">Red232</strain>
    </source>
</reference>
<dbReference type="SUPFAM" id="SSF53254">
    <property type="entry name" value="Phosphoglycerate mutase-like"/>
    <property type="match status" value="1"/>
</dbReference>
<gene>
    <name evidence="1" type="ORF">AMOR_38670</name>
</gene>
<organism evidence="1 2">
    <name type="scientific">Anaeromyxobacter oryzae</name>
    <dbReference type="NCBI Taxonomy" id="2918170"/>
    <lineage>
        <taxon>Bacteria</taxon>
        <taxon>Pseudomonadati</taxon>
        <taxon>Myxococcota</taxon>
        <taxon>Myxococcia</taxon>
        <taxon>Myxococcales</taxon>
        <taxon>Cystobacterineae</taxon>
        <taxon>Anaeromyxobacteraceae</taxon>
        <taxon>Anaeromyxobacter</taxon>
    </lineage>
</organism>
<dbReference type="Pfam" id="PF00300">
    <property type="entry name" value="His_Phos_1"/>
    <property type="match status" value="1"/>
</dbReference>
<sequence length="189" mass="20569">MRELFIVRHGETEWSRIGRHTGRTDLPLTAKGEDQARALGPRLAGRNFARVLASPLRRAWDTARLAGFGDVAERVPDAMEWDYGAYEGRTRAEILAETPGWTIWTGGVPRGESIEDVALRADRVLALAGATDGDVLLFAHGHLLRVLALRWLGLDPRLGARLALGPARVGVLSREGEVPVLGLWNAAGP</sequence>
<keyword evidence="2" id="KW-1185">Reference proteome</keyword>
<dbReference type="CDD" id="cd07067">
    <property type="entry name" value="HP_PGM_like"/>
    <property type="match status" value="1"/>
</dbReference>
<dbReference type="InterPro" id="IPR029033">
    <property type="entry name" value="His_PPase_superfam"/>
</dbReference>
<dbReference type="InterPro" id="IPR050275">
    <property type="entry name" value="PGM_Phosphatase"/>
</dbReference>
<name>A0ABN6MVB0_9BACT</name>